<dbReference type="SUPFAM" id="SSF46894">
    <property type="entry name" value="C-terminal effector domain of the bipartite response regulators"/>
    <property type="match status" value="1"/>
</dbReference>
<evidence type="ECO:0000256" key="2">
    <source>
        <dbReference type="ARBA" id="ARBA00023015"/>
    </source>
</evidence>
<dbReference type="Proteomes" id="UP001317259">
    <property type="component" value="Unassembled WGS sequence"/>
</dbReference>
<evidence type="ECO:0000259" key="7">
    <source>
        <dbReference type="PROSITE" id="PS50110"/>
    </source>
</evidence>
<feature type="domain" description="HTH luxR-type" evidence="6">
    <location>
        <begin position="144"/>
        <end position="209"/>
    </location>
</feature>
<dbReference type="Pfam" id="PF00196">
    <property type="entry name" value="GerE"/>
    <property type="match status" value="1"/>
</dbReference>
<keyword evidence="9" id="KW-1185">Reference proteome</keyword>
<evidence type="ECO:0000256" key="5">
    <source>
        <dbReference type="PROSITE-ProRule" id="PRU00169"/>
    </source>
</evidence>
<dbReference type="PRINTS" id="PR00038">
    <property type="entry name" value="HTHLUXR"/>
</dbReference>
<gene>
    <name evidence="8" type="ORF">MF672_008215</name>
</gene>
<keyword evidence="1 5" id="KW-0597">Phosphoprotein</keyword>
<evidence type="ECO:0000313" key="9">
    <source>
        <dbReference type="Proteomes" id="UP001317259"/>
    </source>
</evidence>
<evidence type="ECO:0000313" key="8">
    <source>
        <dbReference type="EMBL" id="MCK2213771.1"/>
    </source>
</evidence>
<accession>A0ABT0FNA1</accession>
<dbReference type="SMART" id="SM00421">
    <property type="entry name" value="HTH_LUXR"/>
    <property type="match status" value="1"/>
</dbReference>
<dbReference type="InterPro" id="IPR039420">
    <property type="entry name" value="WalR-like"/>
</dbReference>
<keyword evidence="2" id="KW-0805">Transcription regulation</keyword>
<dbReference type="InterPro" id="IPR011006">
    <property type="entry name" value="CheY-like_superfamily"/>
</dbReference>
<protein>
    <submittedName>
        <fullName evidence="8">Response regulator transcription factor</fullName>
    </submittedName>
</protein>
<keyword evidence="4" id="KW-0804">Transcription</keyword>
<sequence>MSVRVVVADDQDLVRAGLRLVIGTQDDLEVVGEARDGREAVELARRLRPDVALLDIAMPVMTGLTAAGRVLALPEPPRVILLTTYDTDEHLEGALAAGVSGFLLKTSPPERLFAALRAAATGEALLDPAVTPRVIAGYAGRRAARPSLDGLTPRETDILRLVARGRTNAEIAAGLFITQATVGTHINRLLAKLSLRSRAQLVAHAYEAGLLRPGDDD</sequence>
<evidence type="ECO:0000256" key="3">
    <source>
        <dbReference type="ARBA" id="ARBA00023125"/>
    </source>
</evidence>
<dbReference type="PROSITE" id="PS50043">
    <property type="entry name" value="HTH_LUXR_2"/>
    <property type="match status" value="1"/>
</dbReference>
<dbReference type="CDD" id="cd06170">
    <property type="entry name" value="LuxR_C_like"/>
    <property type="match status" value="1"/>
</dbReference>
<reference evidence="8 9" key="1">
    <citation type="submission" date="2022-04" db="EMBL/GenBank/DDBJ databases">
        <title>Genome draft of Actinomadura sp. ATCC 31491.</title>
        <authorList>
            <person name="Shi X."/>
            <person name="Du Y."/>
        </authorList>
    </citation>
    <scope>NUCLEOTIDE SEQUENCE [LARGE SCALE GENOMIC DNA]</scope>
    <source>
        <strain evidence="8 9">ATCC 31491</strain>
    </source>
</reference>
<dbReference type="PANTHER" id="PTHR43214">
    <property type="entry name" value="TWO-COMPONENT RESPONSE REGULATOR"/>
    <property type="match status" value="1"/>
</dbReference>
<dbReference type="CDD" id="cd17535">
    <property type="entry name" value="REC_NarL-like"/>
    <property type="match status" value="1"/>
</dbReference>
<proteinExistence type="predicted"/>
<dbReference type="InterPro" id="IPR058245">
    <property type="entry name" value="NreC/VraR/RcsB-like_REC"/>
</dbReference>
<dbReference type="InterPro" id="IPR001789">
    <property type="entry name" value="Sig_transdc_resp-reg_receiver"/>
</dbReference>
<dbReference type="PROSITE" id="PS50110">
    <property type="entry name" value="RESPONSE_REGULATORY"/>
    <property type="match status" value="1"/>
</dbReference>
<evidence type="ECO:0000256" key="4">
    <source>
        <dbReference type="ARBA" id="ARBA00023163"/>
    </source>
</evidence>
<evidence type="ECO:0000259" key="6">
    <source>
        <dbReference type="PROSITE" id="PS50043"/>
    </source>
</evidence>
<dbReference type="InterPro" id="IPR000792">
    <property type="entry name" value="Tscrpt_reg_LuxR_C"/>
</dbReference>
<organism evidence="8 9">
    <name type="scientific">Actinomadura luzonensis</name>
    <dbReference type="NCBI Taxonomy" id="2805427"/>
    <lineage>
        <taxon>Bacteria</taxon>
        <taxon>Bacillati</taxon>
        <taxon>Actinomycetota</taxon>
        <taxon>Actinomycetes</taxon>
        <taxon>Streptosporangiales</taxon>
        <taxon>Thermomonosporaceae</taxon>
        <taxon>Actinomadura</taxon>
    </lineage>
</organism>
<dbReference type="Pfam" id="PF00072">
    <property type="entry name" value="Response_reg"/>
    <property type="match status" value="1"/>
</dbReference>
<feature type="domain" description="Response regulatory" evidence="7">
    <location>
        <begin position="4"/>
        <end position="120"/>
    </location>
</feature>
<comment type="caution">
    <text evidence="8">The sequence shown here is derived from an EMBL/GenBank/DDBJ whole genome shotgun (WGS) entry which is preliminary data.</text>
</comment>
<dbReference type="EMBL" id="JAKRKC020000001">
    <property type="protein sequence ID" value="MCK2213771.1"/>
    <property type="molecule type" value="Genomic_DNA"/>
</dbReference>
<name>A0ABT0FNA1_9ACTN</name>
<dbReference type="RefSeq" id="WP_242375444.1">
    <property type="nucleotide sequence ID" value="NZ_JAKRKC020000001.1"/>
</dbReference>
<keyword evidence="3" id="KW-0238">DNA-binding</keyword>
<feature type="modified residue" description="4-aspartylphosphate" evidence="5">
    <location>
        <position position="55"/>
    </location>
</feature>
<dbReference type="PANTHER" id="PTHR43214:SF24">
    <property type="entry name" value="TRANSCRIPTIONAL REGULATORY PROTEIN NARL-RELATED"/>
    <property type="match status" value="1"/>
</dbReference>
<dbReference type="PROSITE" id="PS00622">
    <property type="entry name" value="HTH_LUXR_1"/>
    <property type="match status" value="1"/>
</dbReference>
<dbReference type="InterPro" id="IPR016032">
    <property type="entry name" value="Sig_transdc_resp-reg_C-effctor"/>
</dbReference>
<dbReference type="SMART" id="SM00448">
    <property type="entry name" value="REC"/>
    <property type="match status" value="1"/>
</dbReference>
<evidence type="ECO:0000256" key="1">
    <source>
        <dbReference type="ARBA" id="ARBA00022553"/>
    </source>
</evidence>
<dbReference type="Gene3D" id="3.40.50.2300">
    <property type="match status" value="1"/>
</dbReference>
<dbReference type="SUPFAM" id="SSF52172">
    <property type="entry name" value="CheY-like"/>
    <property type="match status" value="1"/>
</dbReference>